<dbReference type="AlphaFoldDB" id="A0A7J6NUL1"/>
<feature type="transmembrane region" description="Helical" evidence="9">
    <location>
        <begin position="150"/>
        <end position="169"/>
    </location>
</feature>
<protein>
    <submittedName>
        <fullName evidence="10">Uncharacterized protein</fullName>
    </submittedName>
</protein>
<evidence type="ECO:0000256" key="8">
    <source>
        <dbReference type="SAM" id="MobiDB-lite"/>
    </source>
</evidence>
<dbReference type="GO" id="GO:0005765">
    <property type="term" value="C:lysosomal membrane"/>
    <property type="evidence" value="ECO:0007669"/>
    <property type="project" value="UniProtKB-SubCell"/>
</dbReference>
<evidence type="ECO:0000313" key="10">
    <source>
        <dbReference type="EMBL" id="KAF4687498.1"/>
    </source>
</evidence>
<gene>
    <name evidence="10" type="ORF">FOZ60_003864</name>
</gene>
<evidence type="ECO:0000256" key="9">
    <source>
        <dbReference type="SAM" id="Phobius"/>
    </source>
</evidence>
<keyword evidence="7" id="KW-0458">Lysosome</keyword>
<feature type="compositionally biased region" description="Acidic residues" evidence="8">
    <location>
        <begin position="9"/>
        <end position="21"/>
    </location>
</feature>
<feature type="transmembrane region" description="Helical" evidence="9">
    <location>
        <begin position="319"/>
        <end position="340"/>
    </location>
</feature>
<evidence type="ECO:0000256" key="4">
    <source>
        <dbReference type="ARBA" id="ARBA00022692"/>
    </source>
</evidence>
<evidence type="ECO:0000256" key="7">
    <source>
        <dbReference type="ARBA" id="ARBA00023228"/>
    </source>
</evidence>
<evidence type="ECO:0000256" key="2">
    <source>
        <dbReference type="ARBA" id="ARBA00008335"/>
    </source>
</evidence>
<comment type="subcellular location">
    <subcellularLocation>
        <location evidence="1">Lysosome membrane</location>
        <topology evidence="1">Multi-pass membrane protein</topology>
    </subcellularLocation>
</comment>
<dbReference type="Proteomes" id="UP000541610">
    <property type="component" value="Unassembled WGS sequence"/>
</dbReference>
<keyword evidence="6 9" id="KW-0472">Membrane</keyword>
<evidence type="ECO:0000256" key="3">
    <source>
        <dbReference type="ARBA" id="ARBA00022448"/>
    </source>
</evidence>
<dbReference type="EMBL" id="JABANP010000184">
    <property type="protein sequence ID" value="KAF4687498.1"/>
    <property type="molecule type" value="Genomic_DNA"/>
</dbReference>
<sequence length="364" mass="40048">MTSSAGPCLEEDDDGDDELDEFCSLKSGSSGSEFLTPRVEPAEPPSSESSSTIPLLSQLPPPHTVDGSPNRRSFWTSCLKYVVDPRRIFHRCLLHLLICLYIPGAYFADSVLAAYKTQILEYLRIDHERFALLFSLPSLTGVLYGSTKSALSAATLTCVGSALVVVGLQNRAYLVVLLGRVVFWTFLYILCVVQTVLCYRLFSGSALVAAYGLIIVACRTGGLVGSAFNAVLLKVGIRVMWWKAISFSLGDGSCGLVCAIAFAVLYKGTRTAREQPKRGSSSRECSWRGRPGILAKVIEQVFIFRLYFRRYPTVFIEDIASVVLECCGLALGLLYSAIFLPETMAVDYYVGDWGMTQQRARRTL</sequence>
<feature type="transmembrane region" description="Helical" evidence="9">
    <location>
        <begin position="181"/>
        <end position="202"/>
    </location>
</feature>
<dbReference type="PANTHER" id="PTHR23512">
    <property type="entry name" value="MAJOR FACILITATOR SUPERFAMILY DOMAIN-CONTAINING PROTEIN 1"/>
    <property type="match status" value="1"/>
</dbReference>
<feature type="transmembrane region" description="Helical" evidence="9">
    <location>
        <begin position="244"/>
        <end position="266"/>
    </location>
</feature>
<evidence type="ECO:0000256" key="1">
    <source>
        <dbReference type="ARBA" id="ARBA00004155"/>
    </source>
</evidence>
<keyword evidence="3" id="KW-0813">Transport</keyword>
<feature type="region of interest" description="Disordered" evidence="8">
    <location>
        <begin position="1"/>
        <end position="69"/>
    </location>
</feature>
<proteinExistence type="inferred from homology"/>
<evidence type="ECO:0000256" key="6">
    <source>
        <dbReference type="ARBA" id="ARBA00023136"/>
    </source>
</evidence>
<feature type="transmembrane region" description="Helical" evidence="9">
    <location>
        <begin position="208"/>
        <end position="232"/>
    </location>
</feature>
<keyword evidence="5 9" id="KW-1133">Transmembrane helix</keyword>
<comment type="caution">
    <text evidence="10">The sequence shown here is derived from an EMBL/GenBank/DDBJ whole genome shotgun (WGS) entry which is preliminary data.</text>
</comment>
<evidence type="ECO:0000313" key="11">
    <source>
        <dbReference type="Proteomes" id="UP000541610"/>
    </source>
</evidence>
<accession>A0A7J6NUL1</accession>
<comment type="similarity">
    <text evidence="2">Belongs to the major facilitator superfamily.</text>
</comment>
<name>A0A7J6NUL1_PEROL</name>
<keyword evidence="4 9" id="KW-0812">Transmembrane</keyword>
<organism evidence="10 11">
    <name type="scientific">Perkinsus olseni</name>
    <name type="common">Perkinsus atlanticus</name>
    <dbReference type="NCBI Taxonomy" id="32597"/>
    <lineage>
        <taxon>Eukaryota</taxon>
        <taxon>Sar</taxon>
        <taxon>Alveolata</taxon>
        <taxon>Perkinsozoa</taxon>
        <taxon>Perkinsea</taxon>
        <taxon>Perkinsida</taxon>
        <taxon>Perkinsidae</taxon>
        <taxon>Perkinsus</taxon>
    </lineage>
</organism>
<dbReference type="InterPro" id="IPR052187">
    <property type="entry name" value="MFSD1"/>
</dbReference>
<dbReference type="SUPFAM" id="SSF103473">
    <property type="entry name" value="MFS general substrate transporter"/>
    <property type="match status" value="1"/>
</dbReference>
<dbReference type="PANTHER" id="PTHR23512:SF3">
    <property type="entry name" value="MAJOR FACILITATOR SUPERFAMILY DOMAIN-CONTAINING PROTEIN 1"/>
    <property type="match status" value="1"/>
</dbReference>
<evidence type="ECO:0000256" key="5">
    <source>
        <dbReference type="ARBA" id="ARBA00022989"/>
    </source>
</evidence>
<dbReference type="InterPro" id="IPR036259">
    <property type="entry name" value="MFS_trans_sf"/>
</dbReference>
<reference evidence="10 11" key="1">
    <citation type="submission" date="2020-04" db="EMBL/GenBank/DDBJ databases">
        <title>Perkinsus olseni comparative genomics.</title>
        <authorList>
            <person name="Bogema D.R."/>
        </authorList>
    </citation>
    <scope>NUCLEOTIDE SEQUENCE [LARGE SCALE GENOMIC DNA]</scope>
    <source>
        <strain evidence="10">00978-12</strain>
    </source>
</reference>
<feature type="transmembrane region" description="Helical" evidence="9">
    <location>
        <begin position="93"/>
        <end position="115"/>
    </location>
</feature>
<dbReference type="OrthoDB" id="473555at2759"/>